<dbReference type="SMART" id="SM00729">
    <property type="entry name" value="Elp3"/>
    <property type="match status" value="1"/>
</dbReference>
<gene>
    <name evidence="11" type="ORF">HMPREF9282_01803</name>
</gene>
<dbReference type="HOGENOM" id="CLU_027579_1_1_9"/>
<keyword evidence="9" id="KW-0963">Cytoplasm</keyword>
<evidence type="ECO:0000256" key="1">
    <source>
        <dbReference type="ARBA" id="ARBA00006100"/>
    </source>
</evidence>
<evidence type="ECO:0000256" key="4">
    <source>
        <dbReference type="ARBA" id="ARBA00022691"/>
    </source>
</evidence>
<evidence type="ECO:0000256" key="6">
    <source>
        <dbReference type="ARBA" id="ARBA00023004"/>
    </source>
</evidence>
<comment type="function">
    <text evidence="9">Probably acts as a heme chaperone, transferring heme to an unknown acceptor. Binds one molecule of heme per monomer, possibly covalently. Binds 1 [4Fe-4S] cluster. The cluster is coordinated with 3 cysteines and an exchangeable S-adenosyl-L-methionine.</text>
</comment>
<dbReference type="PANTHER" id="PTHR13932">
    <property type="entry name" value="COPROPORPHYRINIGEN III OXIDASE"/>
    <property type="match status" value="1"/>
</dbReference>
<dbReference type="STRING" id="883156.HMPREF9282_01803"/>
<accession>K9DJF8</accession>
<dbReference type="InterPro" id="IPR013785">
    <property type="entry name" value="Aldolase_TIM"/>
</dbReference>
<proteinExistence type="inferred from homology"/>
<keyword evidence="12" id="KW-1185">Reference proteome</keyword>
<dbReference type="InterPro" id="IPR006638">
    <property type="entry name" value="Elp3/MiaA/NifB-like_rSAM"/>
</dbReference>
<evidence type="ECO:0000256" key="9">
    <source>
        <dbReference type="RuleBase" id="RU364116"/>
    </source>
</evidence>
<dbReference type="SUPFAM" id="SSF102114">
    <property type="entry name" value="Radical SAM enzymes"/>
    <property type="match status" value="1"/>
</dbReference>
<comment type="subcellular location">
    <subcellularLocation>
        <location evidence="9">Cytoplasm</location>
    </subcellularLocation>
</comment>
<sequence>MDLTFTPSFATSRDMGVYLHIPFCRKKCSYCDFASYEGLEAYYDDYVDALCAEIKLWAETYPKSAKIPVNTVYFGGGTPTQLSLIQLEQILDTLYTLYTYYPCDSVRELSMEANPGEIDIDYLKGLKSLGVTRLSYGVQTFDDDLLQLLRRGHNAHMAKQAITDALSVGFQSVSGDLIYALPGQSLNDIKTNVKTLVDLGVSHISIYGLQLEEGTNLHKQVELGDLDLPSDDENEAMYDCMLDELSANGFERYEISNFTNNGSYSYHNLRYWQYKDYLAFGAGAYSFYNNVRRNNEPYVVPYINRLRQELLPVVVEEKISEDRAVEDFCFLALRTKWGLSEKAFNERFNMSVRDIFGDEIDLLIKQGLLIADVDTWRLTRDGAKHGNYVFSQFIR</sequence>
<dbReference type="eggNOG" id="COG0635">
    <property type="taxonomic scope" value="Bacteria"/>
</dbReference>
<dbReference type="InterPro" id="IPR034505">
    <property type="entry name" value="Coproporphyrinogen-III_oxidase"/>
</dbReference>
<dbReference type="SFLD" id="SFLDS00029">
    <property type="entry name" value="Radical_SAM"/>
    <property type="match status" value="1"/>
</dbReference>
<dbReference type="InterPro" id="IPR010723">
    <property type="entry name" value="HemN_C"/>
</dbReference>
<dbReference type="SFLD" id="SFLDF00288">
    <property type="entry name" value="HemN-like__clustered_with_nucl"/>
    <property type="match status" value="1"/>
</dbReference>
<dbReference type="GO" id="GO:0004109">
    <property type="term" value="F:coproporphyrinogen oxidase activity"/>
    <property type="evidence" value="ECO:0007669"/>
    <property type="project" value="InterPro"/>
</dbReference>
<dbReference type="Pfam" id="PF04055">
    <property type="entry name" value="Radical_SAM"/>
    <property type="match status" value="1"/>
</dbReference>
<evidence type="ECO:0000313" key="12">
    <source>
        <dbReference type="Proteomes" id="UP000009891"/>
    </source>
</evidence>
<evidence type="ECO:0000259" key="10">
    <source>
        <dbReference type="PROSITE" id="PS51918"/>
    </source>
</evidence>
<dbReference type="Gene3D" id="3.20.20.70">
    <property type="entry name" value="Aldolase class I"/>
    <property type="match status" value="1"/>
</dbReference>
<dbReference type="Pfam" id="PF06969">
    <property type="entry name" value="HemN_C"/>
    <property type="match status" value="1"/>
</dbReference>
<dbReference type="InterPro" id="IPR004559">
    <property type="entry name" value="HemW-like"/>
</dbReference>
<dbReference type="GO" id="GO:0005737">
    <property type="term" value="C:cytoplasm"/>
    <property type="evidence" value="ECO:0007669"/>
    <property type="project" value="UniProtKB-SubCell"/>
</dbReference>
<evidence type="ECO:0000256" key="2">
    <source>
        <dbReference type="ARBA" id="ARBA00017228"/>
    </source>
</evidence>
<keyword evidence="5 9" id="KW-0479">Metal-binding</keyword>
<dbReference type="InterPro" id="IPR058240">
    <property type="entry name" value="rSAM_sf"/>
</dbReference>
<keyword evidence="8 9" id="KW-0143">Chaperone</keyword>
<keyword evidence="3 9" id="KW-0349">Heme</keyword>
<organism evidence="11 12">
    <name type="scientific">Veillonella seminalis ACS-216-V-Col6b</name>
    <dbReference type="NCBI Taxonomy" id="883156"/>
    <lineage>
        <taxon>Bacteria</taxon>
        <taxon>Bacillati</taxon>
        <taxon>Bacillota</taxon>
        <taxon>Negativicutes</taxon>
        <taxon>Veillonellales</taxon>
        <taxon>Veillonellaceae</taxon>
        <taxon>Veillonella</taxon>
    </lineage>
</organism>
<dbReference type="OrthoDB" id="9808022at2"/>
<dbReference type="Proteomes" id="UP000009891">
    <property type="component" value="Unassembled WGS sequence"/>
</dbReference>
<comment type="caution">
    <text evidence="11">The sequence shown here is derived from an EMBL/GenBank/DDBJ whole genome shotgun (WGS) entry which is preliminary data.</text>
</comment>
<dbReference type="RefSeq" id="WP_006556689.1">
    <property type="nucleotide sequence ID" value="NZ_JH992938.1"/>
</dbReference>
<comment type="similarity">
    <text evidence="1">Belongs to the anaerobic coproporphyrinogen-III oxidase family. HemW subfamily.</text>
</comment>
<name>K9DJF8_9FIRM</name>
<dbReference type="GO" id="GO:0051539">
    <property type="term" value="F:4 iron, 4 sulfur cluster binding"/>
    <property type="evidence" value="ECO:0007669"/>
    <property type="project" value="UniProtKB-UniRule"/>
</dbReference>
<dbReference type="GO" id="GO:0046872">
    <property type="term" value="F:metal ion binding"/>
    <property type="evidence" value="ECO:0007669"/>
    <property type="project" value="UniProtKB-UniRule"/>
</dbReference>
<dbReference type="NCBIfam" id="TIGR00539">
    <property type="entry name" value="hemN_rel"/>
    <property type="match status" value="1"/>
</dbReference>
<keyword evidence="9" id="KW-0004">4Fe-4S</keyword>
<feature type="domain" description="Radical SAM core" evidence="10">
    <location>
        <begin position="9"/>
        <end position="251"/>
    </location>
</feature>
<dbReference type="CDD" id="cd01335">
    <property type="entry name" value="Radical_SAM"/>
    <property type="match status" value="1"/>
</dbReference>
<evidence type="ECO:0000256" key="3">
    <source>
        <dbReference type="ARBA" id="ARBA00022617"/>
    </source>
</evidence>
<dbReference type="InterPro" id="IPR007197">
    <property type="entry name" value="rSAM"/>
</dbReference>
<keyword evidence="7 9" id="KW-0411">Iron-sulfur</keyword>
<dbReference type="PATRIC" id="fig|883156.3.peg.1759"/>
<dbReference type="GO" id="GO:0006779">
    <property type="term" value="P:porphyrin-containing compound biosynthetic process"/>
    <property type="evidence" value="ECO:0007669"/>
    <property type="project" value="InterPro"/>
</dbReference>
<evidence type="ECO:0000256" key="8">
    <source>
        <dbReference type="ARBA" id="ARBA00023186"/>
    </source>
</evidence>
<protein>
    <recommendedName>
        <fullName evidence="2 9">Heme chaperone HemW</fullName>
    </recommendedName>
</protein>
<reference evidence="11 12" key="1">
    <citation type="submission" date="2012-09" db="EMBL/GenBank/DDBJ databases">
        <title>The Genome Sequence of Veillonella ratti ACS-216-V-COL6B.</title>
        <authorList>
            <consortium name="The Broad Institute Genome Sequencing Platform"/>
            <person name="Earl A."/>
            <person name="Ward D."/>
            <person name="Feldgarden M."/>
            <person name="Gevers D."/>
            <person name="Saerens B."/>
            <person name="Vaneechoutte M."/>
            <person name="Walker B."/>
            <person name="Young S.K."/>
            <person name="Zeng Q."/>
            <person name="Gargeya S."/>
            <person name="Fitzgerald M."/>
            <person name="Haas B."/>
            <person name="Abouelleil A."/>
            <person name="Alvarado L."/>
            <person name="Arachchi H.M."/>
            <person name="Berlin A."/>
            <person name="Chapman S.B."/>
            <person name="Goldberg J."/>
            <person name="Griggs A."/>
            <person name="Gujja S."/>
            <person name="Hansen M."/>
            <person name="Howarth C."/>
            <person name="Imamovic A."/>
            <person name="Larimer J."/>
            <person name="McCowen C."/>
            <person name="Montmayeur A."/>
            <person name="Murphy C."/>
            <person name="Neiman D."/>
            <person name="Pearson M."/>
            <person name="Priest M."/>
            <person name="Roberts A."/>
            <person name="Saif S."/>
            <person name="Shea T."/>
            <person name="Sisk P."/>
            <person name="Sykes S."/>
            <person name="Wortman J."/>
            <person name="Nusbaum C."/>
            <person name="Birren B."/>
        </authorList>
    </citation>
    <scope>NUCLEOTIDE SEQUENCE [LARGE SCALE GENOMIC DNA]</scope>
    <source>
        <strain evidence="11 12">ACS-216-V-Col6b</strain>
    </source>
</reference>
<keyword evidence="4 9" id="KW-0949">S-adenosyl-L-methionine</keyword>
<dbReference type="SFLD" id="SFLDG01065">
    <property type="entry name" value="anaerobic_coproporphyrinogen-I"/>
    <property type="match status" value="1"/>
</dbReference>
<evidence type="ECO:0000313" key="11">
    <source>
        <dbReference type="EMBL" id="EKU77585.1"/>
    </source>
</evidence>
<dbReference type="AlphaFoldDB" id="K9DJF8"/>
<dbReference type="SFLD" id="SFLDF00562">
    <property type="entry name" value="HemN-like__clustered_with_heat"/>
    <property type="match status" value="1"/>
</dbReference>
<dbReference type="EMBL" id="AHAF01000020">
    <property type="protein sequence ID" value="EKU77585.1"/>
    <property type="molecule type" value="Genomic_DNA"/>
</dbReference>
<keyword evidence="6 9" id="KW-0408">Iron</keyword>
<evidence type="ECO:0000256" key="7">
    <source>
        <dbReference type="ARBA" id="ARBA00023014"/>
    </source>
</evidence>
<evidence type="ECO:0000256" key="5">
    <source>
        <dbReference type="ARBA" id="ARBA00022723"/>
    </source>
</evidence>
<dbReference type="PROSITE" id="PS51918">
    <property type="entry name" value="RADICAL_SAM"/>
    <property type="match status" value="1"/>
</dbReference>
<dbReference type="PANTHER" id="PTHR13932:SF5">
    <property type="entry name" value="RADICAL S-ADENOSYL METHIONINE DOMAIN-CONTAINING PROTEIN 1, MITOCHONDRIAL"/>
    <property type="match status" value="1"/>
</dbReference>